<proteinExistence type="predicted"/>
<reference evidence="2 3" key="1">
    <citation type="journal article" date="2018" name="Sci. Rep.">
        <title>Genomic signatures of local adaptation to the degree of environmental predictability in rotifers.</title>
        <authorList>
            <person name="Franch-Gras L."/>
            <person name="Hahn C."/>
            <person name="Garcia-Roger E.M."/>
            <person name="Carmona M.J."/>
            <person name="Serra M."/>
            <person name="Gomez A."/>
        </authorList>
    </citation>
    <scope>NUCLEOTIDE SEQUENCE [LARGE SCALE GENOMIC DNA]</scope>
    <source>
        <strain evidence="2">HYR1</strain>
    </source>
</reference>
<keyword evidence="1" id="KW-1133">Transmembrane helix</keyword>
<dbReference type="AlphaFoldDB" id="A0A3M7TDN2"/>
<comment type="caution">
    <text evidence="2">The sequence shown here is derived from an EMBL/GenBank/DDBJ whole genome shotgun (WGS) entry which is preliminary data.</text>
</comment>
<protein>
    <submittedName>
        <fullName evidence="2">Uncharacterized protein</fullName>
    </submittedName>
</protein>
<evidence type="ECO:0000313" key="2">
    <source>
        <dbReference type="EMBL" id="RNA45191.1"/>
    </source>
</evidence>
<dbReference type="Proteomes" id="UP000276133">
    <property type="component" value="Unassembled WGS sequence"/>
</dbReference>
<keyword evidence="3" id="KW-1185">Reference proteome</keyword>
<feature type="transmembrane region" description="Helical" evidence="1">
    <location>
        <begin position="20"/>
        <end position="39"/>
    </location>
</feature>
<accession>A0A3M7TDN2</accession>
<evidence type="ECO:0000313" key="3">
    <source>
        <dbReference type="Proteomes" id="UP000276133"/>
    </source>
</evidence>
<keyword evidence="1" id="KW-0812">Transmembrane</keyword>
<dbReference type="EMBL" id="REGN01000010">
    <property type="protein sequence ID" value="RNA45191.1"/>
    <property type="molecule type" value="Genomic_DNA"/>
</dbReference>
<evidence type="ECO:0000256" key="1">
    <source>
        <dbReference type="SAM" id="Phobius"/>
    </source>
</evidence>
<keyword evidence="1" id="KW-0472">Membrane</keyword>
<organism evidence="2 3">
    <name type="scientific">Brachionus plicatilis</name>
    <name type="common">Marine rotifer</name>
    <name type="synonym">Brachionus muelleri</name>
    <dbReference type="NCBI Taxonomy" id="10195"/>
    <lineage>
        <taxon>Eukaryota</taxon>
        <taxon>Metazoa</taxon>
        <taxon>Spiralia</taxon>
        <taxon>Gnathifera</taxon>
        <taxon>Rotifera</taxon>
        <taxon>Eurotatoria</taxon>
        <taxon>Monogononta</taxon>
        <taxon>Pseudotrocha</taxon>
        <taxon>Ploima</taxon>
        <taxon>Brachionidae</taxon>
        <taxon>Brachionus</taxon>
    </lineage>
</organism>
<gene>
    <name evidence="2" type="ORF">BpHYR1_003459</name>
</gene>
<name>A0A3M7TDN2_BRAPC</name>
<sequence>MNVLFLKSSDAFFFLKIQKNLINFISDLFYYLFIVLLHLKRLVAWNVHRGPPLLYTKINRKKLFCLHYLVNSQIRLCLSLLAAASSSSSRMYLTIECLCVLLGLYFNSFSNLNHLEVSQVHECRLRVGLRGPPCYAPLVILNGSDLEFPKITMTFDAL</sequence>